<protein>
    <submittedName>
        <fullName evidence="1">Zinc finger CCCH domain-containing protein</fullName>
    </submittedName>
</protein>
<dbReference type="Proteomes" id="UP001164539">
    <property type="component" value="Chromosome 1"/>
</dbReference>
<keyword evidence="2" id="KW-1185">Reference proteome</keyword>
<evidence type="ECO:0000313" key="2">
    <source>
        <dbReference type="Proteomes" id="UP001164539"/>
    </source>
</evidence>
<comment type="caution">
    <text evidence="1">The sequence shown here is derived from an EMBL/GenBank/DDBJ whole genome shotgun (WGS) entry which is preliminary data.</text>
</comment>
<reference evidence="1 2" key="1">
    <citation type="journal article" date="2023" name="Science">
        <title>Complex scaffold remodeling in plant triterpene biosynthesis.</title>
        <authorList>
            <person name="De La Pena R."/>
            <person name="Hodgson H."/>
            <person name="Liu J.C."/>
            <person name="Stephenson M.J."/>
            <person name="Martin A.C."/>
            <person name="Owen C."/>
            <person name="Harkess A."/>
            <person name="Leebens-Mack J."/>
            <person name="Jimenez L.E."/>
            <person name="Osbourn A."/>
            <person name="Sattely E.S."/>
        </authorList>
    </citation>
    <scope>NUCLEOTIDE SEQUENCE [LARGE SCALE GENOMIC DNA]</scope>
    <source>
        <strain evidence="2">cv. JPN11</strain>
        <tissue evidence="1">Leaf</tissue>
    </source>
</reference>
<gene>
    <name evidence="1" type="ORF">OWV82_002691</name>
</gene>
<proteinExistence type="predicted"/>
<organism evidence="1 2">
    <name type="scientific">Melia azedarach</name>
    <name type="common">Chinaberry tree</name>
    <dbReference type="NCBI Taxonomy" id="155640"/>
    <lineage>
        <taxon>Eukaryota</taxon>
        <taxon>Viridiplantae</taxon>
        <taxon>Streptophyta</taxon>
        <taxon>Embryophyta</taxon>
        <taxon>Tracheophyta</taxon>
        <taxon>Spermatophyta</taxon>
        <taxon>Magnoliopsida</taxon>
        <taxon>eudicotyledons</taxon>
        <taxon>Gunneridae</taxon>
        <taxon>Pentapetalae</taxon>
        <taxon>rosids</taxon>
        <taxon>malvids</taxon>
        <taxon>Sapindales</taxon>
        <taxon>Meliaceae</taxon>
        <taxon>Melia</taxon>
    </lineage>
</organism>
<evidence type="ECO:0000313" key="1">
    <source>
        <dbReference type="EMBL" id="KAJ4729998.1"/>
    </source>
</evidence>
<sequence length="440" mass="49520">MVERKLYKTKLCVLYQRGRCTRPSCSFAHGDAELQRSFRSHIGGRNSRVGDLRNKLDRRHSPRRSYSPGRDARDRHKLRGHSPSRSLEKKSDRKRRKTQQLDGQSEFSGSLKISDGIEDPVKEGKVTPSDSKVVLQEQNHVQLKEVQLDINRLEHQKHQLEIYMEEKVQEADILSSRIKELETQLRQEKEECRRIASKIKKFVKAHNHHSRIQDELKRSEARLQKLGDQLGLDVAKAGGNDEDSSINIVSDAETPNYHLVGPQNDVQTISSPNKKKPYAYRDTADASMPPANLIRDGGQQAESIQLKKASRWNLHPAKSSVDIEVEAVNNGNGNHGPLADDIKLKREKNVSTSFSSVDKLKSLRSAHVLPSTGMAAHAVDEDVEIEVEKIDEIEMASDGIEKGATYMVKGLPFRLPPPPPVPCNAYLQHEGNDENIDVVG</sequence>
<dbReference type="EMBL" id="CM051394">
    <property type="protein sequence ID" value="KAJ4729998.1"/>
    <property type="molecule type" value="Genomic_DNA"/>
</dbReference>
<name>A0ACC1Z3X4_MELAZ</name>
<accession>A0ACC1Z3X4</accession>